<dbReference type="AlphaFoldDB" id="A0A8W8NAJ0"/>
<dbReference type="InterPro" id="IPR000863">
    <property type="entry name" value="Sulfotransferase_dom"/>
</dbReference>
<comment type="similarity">
    <text evidence="1">Belongs to the sulfotransferase 1 family.</text>
</comment>
<accession>A0A8W8NAJ0</accession>
<keyword evidence="2" id="KW-0808">Transferase</keyword>
<organism evidence="4 5">
    <name type="scientific">Magallana gigas</name>
    <name type="common">Pacific oyster</name>
    <name type="synonym">Crassostrea gigas</name>
    <dbReference type="NCBI Taxonomy" id="29159"/>
    <lineage>
        <taxon>Eukaryota</taxon>
        <taxon>Metazoa</taxon>
        <taxon>Spiralia</taxon>
        <taxon>Lophotrochozoa</taxon>
        <taxon>Mollusca</taxon>
        <taxon>Bivalvia</taxon>
        <taxon>Autobranchia</taxon>
        <taxon>Pteriomorphia</taxon>
        <taxon>Ostreida</taxon>
        <taxon>Ostreoidea</taxon>
        <taxon>Ostreidae</taxon>
        <taxon>Magallana</taxon>
    </lineage>
</organism>
<sequence>MVHVHIVINMPFEDLVHYDGCCFPPFPPLAKDAKKHLEALQNMKTRDDDVIMITFPKCGTHWVWEIITMLLKQKAEYHPLTREHVFLDVIDDLSSLDTLPSPRVFNTHMPYRWLPREHFKAGRKVVNVIRNPKDVAVSWYCHWHSSNELGCGSISWSEFFEEVVMGQYKNAFGGYFNFQRELYHAIKSNEGYSLCTLYYENLKKDPVSEILKLANYLGVPCTTSLATAIAEKCSFQNLKQASDEMKDHGEEMKVMKEMGRDPPKFYRKGEVGDWKNWYTVSQNERHHAMIQEEMKDVNFDLKLIYEI</sequence>
<evidence type="ECO:0000313" key="5">
    <source>
        <dbReference type="Proteomes" id="UP000005408"/>
    </source>
</evidence>
<dbReference type="InterPro" id="IPR027417">
    <property type="entry name" value="P-loop_NTPase"/>
</dbReference>
<dbReference type="GO" id="GO:0008146">
    <property type="term" value="F:sulfotransferase activity"/>
    <property type="evidence" value="ECO:0007669"/>
    <property type="project" value="InterPro"/>
</dbReference>
<reference evidence="4" key="1">
    <citation type="submission" date="2022-08" db="UniProtKB">
        <authorList>
            <consortium name="EnsemblMetazoa"/>
        </authorList>
    </citation>
    <scope>IDENTIFICATION</scope>
    <source>
        <strain evidence="4">05x7-T-G4-1.051#20</strain>
    </source>
</reference>
<dbReference type="Proteomes" id="UP000005408">
    <property type="component" value="Unassembled WGS sequence"/>
</dbReference>
<protein>
    <recommendedName>
        <fullName evidence="3">Sulfotransferase domain-containing protein</fullName>
    </recommendedName>
</protein>
<name>A0A8W8NAJ0_MAGGI</name>
<dbReference type="PANTHER" id="PTHR11783">
    <property type="entry name" value="SULFOTRANSFERASE SULT"/>
    <property type="match status" value="1"/>
</dbReference>
<dbReference type="EnsemblMetazoa" id="G6044.5">
    <property type="protein sequence ID" value="G6044.5:cds"/>
    <property type="gene ID" value="G6044"/>
</dbReference>
<evidence type="ECO:0000259" key="3">
    <source>
        <dbReference type="Pfam" id="PF00685"/>
    </source>
</evidence>
<keyword evidence="5" id="KW-1185">Reference proteome</keyword>
<evidence type="ECO:0000256" key="1">
    <source>
        <dbReference type="ARBA" id="ARBA00005771"/>
    </source>
</evidence>
<dbReference type="SUPFAM" id="SSF52540">
    <property type="entry name" value="P-loop containing nucleoside triphosphate hydrolases"/>
    <property type="match status" value="1"/>
</dbReference>
<evidence type="ECO:0000313" key="4">
    <source>
        <dbReference type="EnsemblMetazoa" id="G6044.5:cds"/>
    </source>
</evidence>
<evidence type="ECO:0000256" key="2">
    <source>
        <dbReference type="ARBA" id="ARBA00022679"/>
    </source>
</evidence>
<dbReference type="Gene3D" id="3.40.50.300">
    <property type="entry name" value="P-loop containing nucleotide triphosphate hydrolases"/>
    <property type="match status" value="1"/>
</dbReference>
<dbReference type="Pfam" id="PF00685">
    <property type="entry name" value="Sulfotransfer_1"/>
    <property type="match status" value="1"/>
</dbReference>
<feature type="domain" description="Sulfotransferase" evidence="3">
    <location>
        <begin position="47"/>
        <end position="297"/>
    </location>
</feature>
<proteinExistence type="inferred from homology"/>